<sequence>MAEAIVAYGFDTLGLTEVYATVAAPNSASLTLLGKIGFERVRDIAEDDGSTTRMLARRLDPPVRS</sequence>
<dbReference type="InterPro" id="IPR016181">
    <property type="entry name" value="Acyl_CoA_acyltransferase"/>
</dbReference>
<name>A0ABP4QS10_9ACTN</name>
<accession>A0ABP4QS10</accession>
<proteinExistence type="predicted"/>
<dbReference type="RefSeq" id="WP_425554650.1">
    <property type="nucleotide sequence ID" value="NZ_BAAAOS010000074.1"/>
</dbReference>
<dbReference type="InterPro" id="IPR000182">
    <property type="entry name" value="GNAT_dom"/>
</dbReference>
<dbReference type="SUPFAM" id="SSF55729">
    <property type="entry name" value="Acyl-CoA N-acyltransferases (Nat)"/>
    <property type="match status" value="1"/>
</dbReference>
<keyword evidence="3" id="KW-1185">Reference proteome</keyword>
<evidence type="ECO:0000313" key="2">
    <source>
        <dbReference type="EMBL" id="GAA1619999.1"/>
    </source>
</evidence>
<dbReference type="Proteomes" id="UP001500393">
    <property type="component" value="Unassembled WGS sequence"/>
</dbReference>
<protein>
    <recommendedName>
        <fullName evidence="1">N-acetyltransferase domain-containing protein</fullName>
    </recommendedName>
</protein>
<comment type="caution">
    <text evidence="2">The sequence shown here is derived from an EMBL/GenBank/DDBJ whole genome shotgun (WGS) entry which is preliminary data.</text>
</comment>
<dbReference type="Gene3D" id="3.40.630.30">
    <property type="match status" value="1"/>
</dbReference>
<evidence type="ECO:0000313" key="3">
    <source>
        <dbReference type="Proteomes" id="UP001500393"/>
    </source>
</evidence>
<reference evidence="3" key="1">
    <citation type="journal article" date="2019" name="Int. J. Syst. Evol. Microbiol.">
        <title>The Global Catalogue of Microorganisms (GCM) 10K type strain sequencing project: providing services to taxonomists for standard genome sequencing and annotation.</title>
        <authorList>
            <consortium name="The Broad Institute Genomics Platform"/>
            <consortium name="The Broad Institute Genome Sequencing Center for Infectious Disease"/>
            <person name="Wu L."/>
            <person name="Ma J."/>
        </authorList>
    </citation>
    <scope>NUCLEOTIDE SEQUENCE [LARGE SCALE GENOMIC DNA]</scope>
    <source>
        <strain evidence="3">JCM 14969</strain>
    </source>
</reference>
<dbReference type="EMBL" id="BAAAOS010000074">
    <property type="protein sequence ID" value="GAA1619999.1"/>
    <property type="molecule type" value="Genomic_DNA"/>
</dbReference>
<dbReference type="Pfam" id="PF13302">
    <property type="entry name" value="Acetyltransf_3"/>
    <property type="match status" value="1"/>
</dbReference>
<organism evidence="2 3">
    <name type="scientific">Kribbella sancticallisti</name>
    <dbReference type="NCBI Taxonomy" id="460087"/>
    <lineage>
        <taxon>Bacteria</taxon>
        <taxon>Bacillati</taxon>
        <taxon>Actinomycetota</taxon>
        <taxon>Actinomycetes</taxon>
        <taxon>Propionibacteriales</taxon>
        <taxon>Kribbellaceae</taxon>
        <taxon>Kribbella</taxon>
    </lineage>
</organism>
<evidence type="ECO:0000259" key="1">
    <source>
        <dbReference type="Pfam" id="PF13302"/>
    </source>
</evidence>
<feature type="domain" description="N-acetyltransferase" evidence="1">
    <location>
        <begin position="1"/>
        <end position="39"/>
    </location>
</feature>
<gene>
    <name evidence="2" type="ORF">GCM10009789_87050</name>
</gene>